<dbReference type="GO" id="GO:0008270">
    <property type="term" value="F:zinc ion binding"/>
    <property type="evidence" value="ECO:0007669"/>
    <property type="project" value="UniProtKB-KW"/>
</dbReference>
<feature type="domain" description="Reverse transcriptase" evidence="11">
    <location>
        <begin position="315"/>
        <end position="505"/>
    </location>
</feature>
<evidence type="ECO:0000256" key="2">
    <source>
        <dbReference type="ARBA" id="ARBA00022679"/>
    </source>
</evidence>
<dbReference type="GO" id="GO:0003677">
    <property type="term" value="F:DNA binding"/>
    <property type="evidence" value="ECO:0007669"/>
    <property type="project" value="UniProtKB-KW"/>
</dbReference>
<evidence type="ECO:0000256" key="8">
    <source>
        <dbReference type="PROSITE-ProRule" id="PRU00047"/>
    </source>
</evidence>
<reference evidence="12" key="1">
    <citation type="submission" date="2020-08" db="EMBL/GenBank/DDBJ databases">
        <title>Genome sequencing and assembly of the red palm weevil Rhynchophorus ferrugineus.</title>
        <authorList>
            <person name="Dias G.B."/>
            <person name="Bergman C.M."/>
            <person name="Manee M."/>
        </authorList>
    </citation>
    <scope>NUCLEOTIDE SEQUENCE</scope>
    <source>
        <strain evidence="12">AA-2017</strain>
        <tissue evidence="12">Whole larva</tissue>
    </source>
</reference>
<dbReference type="InterPro" id="IPR041373">
    <property type="entry name" value="RT_RNaseH"/>
</dbReference>
<name>A0A834IGQ0_RHYFE</name>
<dbReference type="SUPFAM" id="SSF50630">
    <property type="entry name" value="Acid proteases"/>
    <property type="match status" value="1"/>
</dbReference>
<keyword evidence="2" id="KW-0808">Transferase</keyword>
<keyword evidence="3" id="KW-0548">Nucleotidyltransferase</keyword>
<keyword evidence="8" id="KW-0479">Metal-binding</keyword>
<dbReference type="InterPro" id="IPR021109">
    <property type="entry name" value="Peptidase_aspartic_dom_sf"/>
</dbReference>
<sequence length="548" mass="62263">MDDSGSRSQPITASPSTGRQIRCYICNKTGHMARMCRGIPHSLDNGSQSEPKNHPDGPNRTTLHSPQSVAQAGSAQLAIEKVTVEKDVVQIQGTAFRGYLDTGSQINVANMRVAKSLNLQLETPDTYIKGFGNQITYAKRQACLVIQTNGVSVDSTLHFVKTEMGNWRRSDLTQSDVKIDLKKCNKVETENDEQQKSTRSPPHWSQILAADPIFHMNITNMSNTTLKIGGKQTVARGYEIKERQIDEFRNYELQTIDANEIYMGEIPRKGTNKLGVTDIIEFQINLTSKEPVFYKPYRISEREKEIIREKVNELLDNDIVRESKSSYASPEILVKKKNNDYRLAIDYRKLNRITVKDRYPLPNIEDHIARLKRYKYFCVLDMTQGYYQIPVAESSVDKTALITPDGCWEFLRMPFGVCNAPATFQRLLNAVLGKLRFREVMIYLDDILIPSTTINEDTPFKWGGKQRQAFDEMIKTLTERALLSIFDIKLLTELHTDASSKGIAAILLQKHGNNLKPVMYYSRATTKEESVYHSYELETLGGVEIPPS</sequence>
<dbReference type="Gene3D" id="2.40.70.10">
    <property type="entry name" value="Acid Proteases"/>
    <property type="match status" value="1"/>
</dbReference>
<dbReference type="GO" id="GO:0071897">
    <property type="term" value="P:DNA biosynthetic process"/>
    <property type="evidence" value="ECO:0007669"/>
    <property type="project" value="UniProtKB-ARBA"/>
</dbReference>
<dbReference type="InterPro" id="IPR043502">
    <property type="entry name" value="DNA/RNA_pol_sf"/>
</dbReference>
<dbReference type="PROSITE" id="PS50158">
    <property type="entry name" value="ZF_CCHC"/>
    <property type="match status" value="1"/>
</dbReference>
<dbReference type="GO" id="GO:0004190">
    <property type="term" value="F:aspartic-type endopeptidase activity"/>
    <property type="evidence" value="ECO:0007669"/>
    <property type="project" value="UniProtKB-KW"/>
</dbReference>
<evidence type="ECO:0000256" key="4">
    <source>
        <dbReference type="ARBA" id="ARBA00022722"/>
    </source>
</evidence>
<evidence type="ECO:0000313" key="13">
    <source>
        <dbReference type="Proteomes" id="UP000625711"/>
    </source>
</evidence>
<evidence type="ECO:0000256" key="9">
    <source>
        <dbReference type="SAM" id="MobiDB-lite"/>
    </source>
</evidence>
<keyword evidence="6" id="KW-0378">Hydrolase</keyword>
<dbReference type="CDD" id="cd01647">
    <property type="entry name" value="RT_LTR"/>
    <property type="match status" value="1"/>
</dbReference>
<dbReference type="Proteomes" id="UP000625711">
    <property type="component" value="Unassembled WGS sequence"/>
</dbReference>
<dbReference type="EMBL" id="JAACXV010000401">
    <property type="protein sequence ID" value="KAF7278403.1"/>
    <property type="molecule type" value="Genomic_DNA"/>
</dbReference>
<dbReference type="SUPFAM" id="SSF56672">
    <property type="entry name" value="DNA/RNA polymerases"/>
    <property type="match status" value="1"/>
</dbReference>
<dbReference type="InterPro" id="IPR050951">
    <property type="entry name" value="Retrovirus_Pol_polyprotein"/>
</dbReference>
<evidence type="ECO:0000259" key="10">
    <source>
        <dbReference type="PROSITE" id="PS50158"/>
    </source>
</evidence>
<evidence type="ECO:0000256" key="1">
    <source>
        <dbReference type="ARBA" id="ARBA00012493"/>
    </source>
</evidence>
<dbReference type="Gene3D" id="3.30.70.270">
    <property type="match status" value="1"/>
</dbReference>
<dbReference type="InterPro" id="IPR036875">
    <property type="entry name" value="Znf_CCHC_sf"/>
</dbReference>
<gene>
    <name evidence="12" type="ORF">GWI33_008441</name>
</gene>
<dbReference type="GO" id="GO:0016779">
    <property type="term" value="F:nucleotidyltransferase activity"/>
    <property type="evidence" value="ECO:0007669"/>
    <property type="project" value="UniProtKB-KW"/>
</dbReference>
<dbReference type="InterPro" id="IPR000477">
    <property type="entry name" value="RT_dom"/>
</dbReference>
<dbReference type="AlphaFoldDB" id="A0A834IGQ0"/>
<evidence type="ECO:0000313" key="12">
    <source>
        <dbReference type="EMBL" id="KAF7278403.1"/>
    </source>
</evidence>
<dbReference type="Pfam" id="PF17917">
    <property type="entry name" value="RT_RNaseH"/>
    <property type="match status" value="1"/>
</dbReference>
<dbReference type="Gene3D" id="3.10.10.10">
    <property type="entry name" value="HIV Type 1 Reverse Transcriptase, subunit A, domain 1"/>
    <property type="match status" value="1"/>
</dbReference>
<keyword evidence="5" id="KW-0255">Endonuclease</keyword>
<dbReference type="Gene3D" id="4.10.60.10">
    <property type="entry name" value="Zinc finger, CCHC-type"/>
    <property type="match status" value="1"/>
</dbReference>
<keyword evidence="8" id="KW-0862">Zinc</keyword>
<keyword evidence="8" id="KW-0863">Zinc-finger</keyword>
<dbReference type="InterPro" id="IPR001878">
    <property type="entry name" value="Znf_CCHC"/>
</dbReference>
<keyword evidence="13" id="KW-1185">Reference proteome</keyword>
<keyword evidence="7" id="KW-0695">RNA-directed DNA polymerase</keyword>
<proteinExistence type="predicted"/>
<dbReference type="PANTHER" id="PTHR37984:SF5">
    <property type="entry name" value="PROTEIN NYNRIN-LIKE"/>
    <property type="match status" value="1"/>
</dbReference>
<dbReference type="EC" id="2.7.7.49" evidence="1"/>
<organism evidence="12 13">
    <name type="scientific">Rhynchophorus ferrugineus</name>
    <name type="common">Red palm weevil</name>
    <name type="synonym">Curculio ferrugineus</name>
    <dbReference type="NCBI Taxonomy" id="354439"/>
    <lineage>
        <taxon>Eukaryota</taxon>
        <taxon>Metazoa</taxon>
        <taxon>Ecdysozoa</taxon>
        <taxon>Arthropoda</taxon>
        <taxon>Hexapoda</taxon>
        <taxon>Insecta</taxon>
        <taxon>Pterygota</taxon>
        <taxon>Neoptera</taxon>
        <taxon>Endopterygota</taxon>
        <taxon>Coleoptera</taxon>
        <taxon>Polyphaga</taxon>
        <taxon>Cucujiformia</taxon>
        <taxon>Curculionidae</taxon>
        <taxon>Dryophthorinae</taxon>
        <taxon>Rhynchophorus</taxon>
    </lineage>
</organism>
<accession>A0A834IGQ0</accession>
<evidence type="ECO:0000256" key="7">
    <source>
        <dbReference type="ARBA" id="ARBA00022918"/>
    </source>
</evidence>
<evidence type="ECO:0000256" key="5">
    <source>
        <dbReference type="ARBA" id="ARBA00022759"/>
    </source>
</evidence>
<evidence type="ECO:0000259" key="11">
    <source>
        <dbReference type="PROSITE" id="PS50878"/>
    </source>
</evidence>
<dbReference type="Pfam" id="PF00078">
    <property type="entry name" value="RVT_1"/>
    <property type="match status" value="1"/>
</dbReference>
<keyword evidence="4" id="KW-0540">Nuclease</keyword>
<evidence type="ECO:0000256" key="3">
    <source>
        <dbReference type="ARBA" id="ARBA00022695"/>
    </source>
</evidence>
<feature type="region of interest" description="Disordered" evidence="9">
    <location>
        <begin position="37"/>
        <end position="70"/>
    </location>
</feature>
<feature type="domain" description="CCHC-type" evidence="10">
    <location>
        <begin position="22"/>
        <end position="37"/>
    </location>
</feature>
<dbReference type="GO" id="GO:0006508">
    <property type="term" value="P:proteolysis"/>
    <property type="evidence" value="ECO:0007669"/>
    <property type="project" value="UniProtKB-KW"/>
</dbReference>
<dbReference type="SMART" id="SM00343">
    <property type="entry name" value="ZnF_C2HC"/>
    <property type="match status" value="1"/>
</dbReference>
<dbReference type="PANTHER" id="PTHR37984">
    <property type="entry name" value="PROTEIN CBG26694"/>
    <property type="match status" value="1"/>
</dbReference>
<feature type="compositionally biased region" description="Polar residues" evidence="9">
    <location>
        <begin position="59"/>
        <end position="70"/>
    </location>
</feature>
<protein>
    <recommendedName>
        <fullName evidence="1">RNA-directed DNA polymerase</fullName>
        <ecNumber evidence="1">2.7.7.49</ecNumber>
    </recommendedName>
</protein>
<dbReference type="Pfam" id="PF00098">
    <property type="entry name" value="zf-CCHC"/>
    <property type="match status" value="1"/>
</dbReference>
<comment type="caution">
    <text evidence="12">The sequence shown here is derived from an EMBL/GenBank/DDBJ whole genome shotgun (WGS) entry which is preliminary data.</text>
</comment>
<dbReference type="SUPFAM" id="SSF57756">
    <property type="entry name" value="Retrovirus zinc finger-like domains"/>
    <property type="match status" value="1"/>
</dbReference>
<evidence type="ECO:0000256" key="6">
    <source>
        <dbReference type="ARBA" id="ARBA00022801"/>
    </source>
</evidence>
<dbReference type="GO" id="GO:0004519">
    <property type="term" value="F:endonuclease activity"/>
    <property type="evidence" value="ECO:0007669"/>
    <property type="project" value="UniProtKB-KW"/>
</dbReference>
<dbReference type="OrthoDB" id="6771430at2759"/>
<dbReference type="InterPro" id="IPR043128">
    <property type="entry name" value="Rev_trsase/Diguanyl_cyclase"/>
</dbReference>
<dbReference type="PROSITE" id="PS50878">
    <property type="entry name" value="RT_POL"/>
    <property type="match status" value="1"/>
</dbReference>